<evidence type="ECO:0000256" key="2">
    <source>
        <dbReference type="SAM" id="Phobius"/>
    </source>
</evidence>
<evidence type="ECO:0000313" key="3">
    <source>
        <dbReference type="EMBL" id="KRO61910.1"/>
    </source>
</evidence>
<dbReference type="EMBL" id="LIBO01000175">
    <property type="protein sequence ID" value="KRO61910.1"/>
    <property type="molecule type" value="Genomic_DNA"/>
</dbReference>
<organism evidence="3 4">
    <name type="scientific">Verrucomicrobia subdivision 6 bacterium BACL9 MAG-120507-bin52</name>
    <dbReference type="NCBI Taxonomy" id="1655590"/>
    <lineage>
        <taxon>Bacteria</taxon>
        <taxon>Pseudomonadati</taxon>
        <taxon>Verrucomicrobiota</taxon>
        <taxon>Verrucomicrobiia</taxon>
        <taxon>Verrucomicrobiales</taxon>
        <taxon>Verrucomicrobia subdivision 6</taxon>
    </lineage>
</organism>
<keyword evidence="2" id="KW-0812">Transmembrane</keyword>
<gene>
    <name evidence="3" type="ORF">ABR82_00620</name>
</gene>
<feature type="transmembrane region" description="Helical" evidence="2">
    <location>
        <begin position="209"/>
        <end position="228"/>
    </location>
</feature>
<proteinExistence type="predicted"/>
<feature type="compositionally biased region" description="Basic and acidic residues" evidence="1">
    <location>
        <begin position="147"/>
        <end position="158"/>
    </location>
</feature>
<reference evidence="3 4" key="1">
    <citation type="submission" date="2015-10" db="EMBL/GenBank/DDBJ databases">
        <title>Metagenome-Assembled Genomes uncover a global brackish microbiome.</title>
        <authorList>
            <person name="Hugerth L.W."/>
            <person name="Larsson J."/>
            <person name="Alneberg J."/>
            <person name="Lindh M.V."/>
            <person name="Legrand C."/>
            <person name="Pinhassi J."/>
            <person name="Andersson A.F."/>
        </authorList>
    </citation>
    <scope>NUCLEOTIDE SEQUENCE [LARGE SCALE GENOMIC DNA]</scope>
    <source>
        <strain evidence="3">BACL18 MAG-120507-bin52</strain>
    </source>
</reference>
<name>A0A0R2RHN1_9BACT</name>
<accession>A0A0R2RHN1</accession>
<comment type="caution">
    <text evidence="3">The sequence shown here is derived from an EMBL/GenBank/DDBJ whole genome shotgun (WGS) entry which is preliminary data.</text>
</comment>
<protein>
    <submittedName>
        <fullName evidence="3">Uncharacterized protein</fullName>
    </submittedName>
</protein>
<dbReference type="AlphaFoldDB" id="A0A0R2RHN1"/>
<evidence type="ECO:0000256" key="1">
    <source>
        <dbReference type="SAM" id="MobiDB-lite"/>
    </source>
</evidence>
<evidence type="ECO:0000313" key="4">
    <source>
        <dbReference type="Proteomes" id="UP000051269"/>
    </source>
</evidence>
<feature type="region of interest" description="Disordered" evidence="1">
    <location>
        <begin position="139"/>
        <end position="158"/>
    </location>
</feature>
<keyword evidence="2" id="KW-1133">Transmembrane helix</keyword>
<feature type="transmembrane region" description="Helical" evidence="2">
    <location>
        <begin position="45"/>
        <end position="64"/>
    </location>
</feature>
<keyword evidence="2" id="KW-0472">Membrane</keyword>
<sequence>MSEAGDRGFLFRSAGLGLLALALWQLGEAGGILAAREQLLANREAMVRLGPLFLLGLFFLRGPLPSRKSVARVAGFQFLNLGFLVGGAIYGLAAVPLGVEFPANGAEEVGVEPTWPIRDRIQMVEERMAQLDRESVQAAELSQGATDSKRKEVENKKQERLRQMEDCRIERGRLGNELEKRVQVIEAQRGKEKGAMEARLERAQRGSGGVALLFILLGFHGLLVGFIGGGGSGQGGFPVVSTSAGKVENSVPGALRPKRSVS</sequence>
<dbReference type="Proteomes" id="UP000051269">
    <property type="component" value="Unassembled WGS sequence"/>
</dbReference>